<evidence type="ECO:0000256" key="3">
    <source>
        <dbReference type="ARBA" id="ARBA00022692"/>
    </source>
</evidence>
<dbReference type="InterPro" id="IPR043216">
    <property type="entry name" value="PAP-like"/>
</dbReference>
<keyword evidence="5 7" id="KW-0472">Membrane</keyword>
<evidence type="ECO:0000256" key="7">
    <source>
        <dbReference type="SAM" id="Phobius"/>
    </source>
</evidence>
<dbReference type="PANTHER" id="PTHR10165">
    <property type="entry name" value="LIPID PHOSPHATE PHOSPHATASE"/>
    <property type="match status" value="1"/>
</dbReference>
<reference evidence="9 10" key="1">
    <citation type="submission" date="2024-05" db="EMBL/GenBank/DDBJ databases">
        <authorList>
            <person name="Wallberg A."/>
        </authorList>
    </citation>
    <scope>NUCLEOTIDE SEQUENCE [LARGE SCALE GENOMIC DNA]</scope>
</reference>
<dbReference type="GO" id="GO:0007165">
    <property type="term" value="P:signal transduction"/>
    <property type="evidence" value="ECO:0007669"/>
    <property type="project" value="TreeGrafter"/>
</dbReference>
<dbReference type="GO" id="GO:0005886">
    <property type="term" value="C:plasma membrane"/>
    <property type="evidence" value="ECO:0007669"/>
    <property type="project" value="TreeGrafter"/>
</dbReference>
<dbReference type="PANTHER" id="PTHR10165:SF103">
    <property type="entry name" value="PHOSPHOLIPID PHOSPHATASE HOMOLOG 1.2 HOMOLOG"/>
    <property type="match status" value="1"/>
</dbReference>
<dbReference type="EMBL" id="CAXKWB010016308">
    <property type="protein sequence ID" value="CAL4115912.1"/>
    <property type="molecule type" value="Genomic_DNA"/>
</dbReference>
<dbReference type="SUPFAM" id="SSF48317">
    <property type="entry name" value="Acid phosphatase/Vanadium-dependent haloperoxidase"/>
    <property type="match status" value="1"/>
</dbReference>
<accession>A0AAV2R4R6</accession>
<comment type="similarity">
    <text evidence="2">Belongs to the PA-phosphatase related phosphoesterase family.</text>
</comment>
<sequence length="309" mass="34982">MSSNDEHDRNELWIHNYYVKHKIKFALFFGSCMWVTMLGLVPPRPAAISCSDEKIRQSFTGDTVSVKNLLVVCLLGPFFMIAYIEFLRLGGMVGSCFKISRRFTSDLLVGGLMLFFVNDIIKTFVSEARPHFWQTCQPDLSEGACKEKKIYINWQNCTNPGNLHFAYLVDSMKSFPSGHSSISVYSGVFMLFYVNARLKLDSRIMHLCALLPWTLFPLFCCLSRIYDNRHFWWDVSGGAAMGVIGGLLSVIYLTNSFAVNESFVNIEDKSSSEVDESINTESSRQQHKSVIGDNPEVSVRQRAHDNSAS</sequence>
<dbReference type="GO" id="GO:0008195">
    <property type="term" value="F:phosphatidate phosphatase activity"/>
    <property type="evidence" value="ECO:0007669"/>
    <property type="project" value="TreeGrafter"/>
</dbReference>
<keyword evidence="4 7" id="KW-1133">Transmembrane helix</keyword>
<feature type="transmembrane region" description="Helical" evidence="7">
    <location>
        <begin position="177"/>
        <end position="195"/>
    </location>
</feature>
<evidence type="ECO:0000256" key="2">
    <source>
        <dbReference type="ARBA" id="ARBA00008816"/>
    </source>
</evidence>
<protein>
    <recommendedName>
        <fullName evidence="8">Phosphatidic acid phosphatase type 2/haloperoxidase domain-containing protein</fullName>
    </recommendedName>
</protein>
<dbReference type="GO" id="GO:0006644">
    <property type="term" value="P:phospholipid metabolic process"/>
    <property type="evidence" value="ECO:0007669"/>
    <property type="project" value="InterPro"/>
</dbReference>
<dbReference type="AlphaFoldDB" id="A0AAV2R4R6"/>
<evidence type="ECO:0000256" key="6">
    <source>
        <dbReference type="SAM" id="MobiDB-lite"/>
    </source>
</evidence>
<proteinExistence type="inferred from homology"/>
<gene>
    <name evidence="9" type="ORF">MNOR_LOCUS20811</name>
</gene>
<comment type="subcellular location">
    <subcellularLocation>
        <location evidence="1">Membrane</location>
        <topology evidence="1">Multi-pass membrane protein</topology>
    </subcellularLocation>
</comment>
<evidence type="ECO:0000313" key="10">
    <source>
        <dbReference type="Proteomes" id="UP001497623"/>
    </source>
</evidence>
<feature type="transmembrane region" description="Helical" evidence="7">
    <location>
        <begin position="207"/>
        <end position="226"/>
    </location>
</feature>
<evidence type="ECO:0000256" key="1">
    <source>
        <dbReference type="ARBA" id="ARBA00004141"/>
    </source>
</evidence>
<organism evidence="9 10">
    <name type="scientific">Meganyctiphanes norvegica</name>
    <name type="common">Northern krill</name>
    <name type="synonym">Thysanopoda norvegica</name>
    <dbReference type="NCBI Taxonomy" id="48144"/>
    <lineage>
        <taxon>Eukaryota</taxon>
        <taxon>Metazoa</taxon>
        <taxon>Ecdysozoa</taxon>
        <taxon>Arthropoda</taxon>
        <taxon>Crustacea</taxon>
        <taxon>Multicrustacea</taxon>
        <taxon>Malacostraca</taxon>
        <taxon>Eumalacostraca</taxon>
        <taxon>Eucarida</taxon>
        <taxon>Euphausiacea</taxon>
        <taxon>Euphausiidae</taxon>
        <taxon>Meganyctiphanes</taxon>
    </lineage>
</organism>
<feature type="transmembrane region" description="Helical" evidence="7">
    <location>
        <begin position="232"/>
        <end position="253"/>
    </location>
</feature>
<dbReference type="Pfam" id="PF01569">
    <property type="entry name" value="PAP2"/>
    <property type="match status" value="1"/>
</dbReference>
<feature type="region of interest" description="Disordered" evidence="6">
    <location>
        <begin position="271"/>
        <end position="309"/>
    </location>
</feature>
<feature type="transmembrane region" description="Helical" evidence="7">
    <location>
        <begin position="64"/>
        <end position="86"/>
    </location>
</feature>
<evidence type="ECO:0000259" key="8">
    <source>
        <dbReference type="SMART" id="SM00014"/>
    </source>
</evidence>
<dbReference type="GO" id="GO:0046839">
    <property type="term" value="P:phospholipid dephosphorylation"/>
    <property type="evidence" value="ECO:0007669"/>
    <property type="project" value="TreeGrafter"/>
</dbReference>
<comment type="caution">
    <text evidence="9">The sequence shown here is derived from an EMBL/GenBank/DDBJ whole genome shotgun (WGS) entry which is preliminary data.</text>
</comment>
<name>A0AAV2R4R6_MEGNR</name>
<keyword evidence="3 7" id="KW-0812">Transmembrane</keyword>
<evidence type="ECO:0000256" key="4">
    <source>
        <dbReference type="ARBA" id="ARBA00022989"/>
    </source>
</evidence>
<dbReference type="InterPro" id="IPR036938">
    <property type="entry name" value="PAP2/HPO_sf"/>
</dbReference>
<evidence type="ECO:0000313" key="9">
    <source>
        <dbReference type="EMBL" id="CAL4115912.1"/>
    </source>
</evidence>
<dbReference type="Gene3D" id="1.20.144.10">
    <property type="entry name" value="Phosphatidic acid phosphatase type 2/haloperoxidase"/>
    <property type="match status" value="1"/>
</dbReference>
<feature type="domain" description="Phosphatidic acid phosphatase type 2/haloperoxidase" evidence="8">
    <location>
        <begin position="104"/>
        <end position="250"/>
    </location>
</feature>
<keyword evidence="10" id="KW-1185">Reference proteome</keyword>
<dbReference type="Proteomes" id="UP001497623">
    <property type="component" value="Unassembled WGS sequence"/>
</dbReference>
<feature type="transmembrane region" description="Helical" evidence="7">
    <location>
        <begin position="25"/>
        <end position="44"/>
    </location>
</feature>
<dbReference type="InterPro" id="IPR000326">
    <property type="entry name" value="PAP2/HPO"/>
</dbReference>
<feature type="transmembrane region" description="Helical" evidence="7">
    <location>
        <begin position="107"/>
        <end position="125"/>
    </location>
</feature>
<dbReference type="SMART" id="SM00014">
    <property type="entry name" value="acidPPc"/>
    <property type="match status" value="1"/>
</dbReference>
<evidence type="ECO:0000256" key="5">
    <source>
        <dbReference type="ARBA" id="ARBA00023136"/>
    </source>
</evidence>